<dbReference type="GO" id="GO:0016987">
    <property type="term" value="F:sigma factor activity"/>
    <property type="evidence" value="ECO:0007669"/>
    <property type="project" value="UniProtKB-KW"/>
</dbReference>
<dbReference type="RefSeq" id="WP_165235705.1">
    <property type="nucleotide sequence ID" value="NZ_JAAKZV010000034.1"/>
</dbReference>
<comment type="caution">
    <text evidence="7">The sequence shown here is derived from an EMBL/GenBank/DDBJ whole genome shotgun (WGS) entry which is preliminary data.</text>
</comment>
<evidence type="ECO:0000256" key="2">
    <source>
        <dbReference type="ARBA" id="ARBA00023015"/>
    </source>
</evidence>
<dbReference type="InterPro" id="IPR013325">
    <property type="entry name" value="RNA_pol_sigma_r2"/>
</dbReference>
<dbReference type="InterPro" id="IPR013324">
    <property type="entry name" value="RNA_pol_sigma_r3/r4-like"/>
</dbReference>
<evidence type="ECO:0000259" key="6">
    <source>
        <dbReference type="Pfam" id="PF08281"/>
    </source>
</evidence>
<keyword evidence="3" id="KW-0731">Sigma factor</keyword>
<dbReference type="AlphaFoldDB" id="A0A6G4TY22"/>
<dbReference type="Proteomes" id="UP000481583">
    <property type="component" value="Unassembled WGS sequence"/>
</dbReference>
<dbReference type="InterPro" id="IPR007627">
    <property type="entry name" value="RNA_pol_sigma70_r2"/>
</dbReference>
<accession>A0A6G4TY22</accession>
<dbReference type="InterPro" id="IPR014284">
    <property type="entry name" value="RNA_pol_sigma-70_dom"/>
</dbReference>
<feature type="domain" description="RNA polymerase sigma-70 region 2" evidence="5">
    <location>
        <begin position="27"/>
        <end position="94"/>
    </location>
</feature>
<reference evidence="7 8" key="1">
    <citation type="submission" date="2020-02" db="EMBL/GenBank/DDBJ databases">
        <title>Whole-genome analyses of novel actinobacteria.</title>
        <authorList>
            <person name="Sahin N."/>
        </authorList>
    </citation>
    <scope>NUCLEOTIDE SEQUENCE [LARGE SCALE GENOMIC DNA]</scope>
    <source>
        <strain evidence="7 8">A7024</strain>
    </source>
</reference>
<dbReference type="EMBL" id="JAAKZV010000034">
    <property type="protein sequence ID" value="NGN64420.1"/>
    <property type="molecule type" value="Genomic_DNA"/>
</dbReference>
<gene>
    <name evidence="7" type="ORF">G5C51_10965</name>
</gene>
<dbReference type="SUPFAM" id="SSF88946">
    <property type="entry name" value="Sigma2 domain of RNA polymerase sigma factors"/>
    <property type="match status" value="1"/>
</dbReference>
<dbReference type="Gene3D" id="1.10.10.10">
    <property type="entry name" value="Winged helix-like DNA-binding domain superfamily/Winged helix DNA-binding domain"/>
    <property type="match status" value="1"/>
</dbReference>
<dbReference type="GO" id="GO:0003677">
    <property type="term" value="F:DNA binding"/>
    <property type="evidence" value="ECO:0007669"/>
    <property type="project" value="InterPro"/>
</dbReference>
<dbReference type="InterPro" id="IPR013249">
    <property type="entry name" value="RNA_pol_sigma70_r4_t2"/>
</dbReference>
<dbReference type="Gene3D" id="1.10.1740.10">
    <property type="match status" value="1"/>
</dbReference>
<keyword evidence="2" id="KW-0805">Transcription regulation</keyword>
<proteinExistence type="inferred from homology"/>
<keyword evidence="8" id="KW-1185">Reference proteome</keyword>
<dbReference type="InterPro" id="IPR036388">
    <property type="entry name" value="WH-like_DNA-bd_sf"/>
</dbReference>
<dbReference type="Pfam" id="PF08281">
    <property type="entry name" value="Sigma70_r4_2"/>
    <property type="match status" value="1"/>
</dbReference>
<evidence type="ECO:0000256" key="1">
    <source>
        <dbReference type="ARBA" id="ARBA00010641"/>
    </source>
</evidence>
<feature type="domain" description="RNA polymerase sigma factor 70 region 4 type 2" evidence="6">
    <location>
        <begin position="128"/>
        <end position="177"/>
    </location>
</feature>
<name>A0A6G4TY22_9ACTN</name>
<dbReference type="Pfam" id="PF04542">
    <property type="entry name" value="Sigma70_r2"/>
    <property type="match status" value="1"/>
</dbReference>
<evidence type="ECO:0000313" key="7">
    <source>
        <dbReference type="EMBL" id="NGN64420.1"/>
    </source>
</evidence>
<evidence type="ECO:0000256" key="4">
    <source>
        <dbReference type="ARBA" id="ARBA00023163"/>
    </source>
</evidence>
<dbReference type="SUPFAM" id="SSF88659">
    <property type="entry name" value="Sigma3 and sigma4 domains of RNA polymerase sigma factors"/>
    <property type="match status" value="1"/>
</dbReference>
<dbReference type="GO" id="GO:0006352">
    <property type="term" value="P:DNA-templated transcription initiation"/>
    <property type="evidence" value="ECO:0007669"/>
    <property type="project" value="InterPro"/>
</dbReference>
<sequence>MDAHLDDRLAAAVRRAQCGDDGAFDVLYRELNPVLLGYLRGMVGEDAEDVASEAWLVIARDLHVFSGDGDGFRGWAVTVARRRALDALRSRKRRPLETYGDPELLLDLPDRADTAELALESLGTRTAIELIAELPPVEAEAVLLRAVAGLDAATAAAILGKSAGAVRTAAYRGLKRLGEQLTPREAGEPARK</sequence>
<keyword evidence="4" id="KW-0804">Transcription</keyword>
<comment type="similarity">
    <text evidence="1">Belongs to the sigma-70 factor family. ECF subfamily.</text>
</comment>
<evidence type="ECO:0000259" key="5">
    <source>
        <dbReference type="Pfam" id="PF04542"/>
    </source>
</evidence>
<dbReference type="NCBIfam" id="TIGR02937">
    <property type="entry name" value="sigma70-ECF"/>
    <property type="match status" value="1"/>
</dbReference>
<evidence type="ECO:0000256" key="3">
    <source>
        <dbReference type="ARBA" id="ARBA00023082"/>
    </source>
</evidence>
<organism evidence="7 8">
    <name type="scientific">Streptomyces coryli</name>
    <dbReference type="NCBI Taxonomy" id="1128680"/>
    <lineage>
        <taxon>Bacteria</taxon>
        <taxon>Bacillati</taxon>
        <taxon>Actinomycetota</taxon>
        <taxon>Actinomycetes</taxon>
        <taxon>Kitasatosporales</taxon>
        <taxon>Streptomycetaceae</taxon>
        <taxon>Streptomyces</taxon>
    </lineage>
</organism>
<dbReference type="PANTHER" id="PTHR43133">
    <property type="entry name" value="RNA POLYMERASE ECF-TYPE SIGMA FACTO"/>
    <property type="match status" value="1"/>
</dbReference>
<evidence type="ECO:0000313" key="8">
    <source>
        <dbReference type="Proteomes" id="UP000481583"/>
    </source>
</evidence>
<dbReference type="InterPro" id="IPR039425">
    <property type="entry name" value="RNA_pol_sigma-70-like"/>
</dbReference>
<dbReference type="PANTHER" id="PTHR43133:SF66">
    <property type="entry name" value="ECF RNA POLYMERASE SIGMA FACTOR SIGK"/>
    <property type="match status" value="1"/>
</dbReference>
<protein>
    <submittedName>
        <fullName evidence="7">RNA polymerase sigma factor</fullName>
    </submittedName>
</protein>